<protein>
    <recommendedName>
        <fullName evidence="6">nicotinamidase</fullName>
        <ecNumber evidence="6">3.5.1.19</ecNumber>
    </recommendedName>
    <alternativeName>
        <fullName evidence="7">Nicotinamide deamidase</fullName>
    </alternativeName>
</protein>
<dbReference type="PANTHER" id="PTHR11080">
    <property type="entry name" value="PYRAZINAMIDASE/NICOTINAMIDASE"/>
    <property type="match status" value="1"/>
</dbReference>
<dbReference type="InterPro" id="IPR000868">
    <property type="entry name" value="Isochorismatase-like_dom"/>
</dbReference>
<evidence type="ECO:0000256" key="7">
    <source>
        <dbReference type="ARBA" id="ARBA00043224"/>
    </source>
</evidence>
<reference evidence="9" key="1">
    <citation type="journal article" date="2020" name="mSystems">
        <title>Genome- and Community-Level Interaction Insights into Carbon Utilization and Element Cycling Functions of Hydrothermarchaeota in Hydrothermal Sediment.</title>
        <authorList>
            <person name="Zhou Z."/>
            <person name="Liu Y."/>
            <person name="Xu W."/>
            <person name="Pan J."/>
            <person name="Luo Z.H."/>
            <person name="Li M."/>
        </authorList>
    </citation>
    <scope>NUCLEOTIDE SEQUENCE [LARGE SCALE GENOMIC DNA]</scope>
    <source>
        <strain evidence="9">SpSt-618</strain>
    </source>
</reference>
<evidence type="ECO:0000256" key="5">
    <source>
        <dbReference type="ARBA" id="ARBA00037900"/>
    </source>
</evidence>
<sequence length="196" mass="21770">MAKIKILPIDALTIVDMQNDFMPGGALPVPNALTIIPAINRYIEVFKRAKAVIVATRDWHPPNHISFNTRGGPWPPHCIQNTWGAQFHPDIGLPRDSIVISKAFREDREAYSGFKETELDEILKSRGVKRLFIAGVATEYCVKATAEDGVRLGYQVFLLSDAIKGIDRPEGSEAKAIEELLDKGVVVISIEDIYTK</sequence>
<accession>A0A7J3IAG4</accession>
<dbReference type="EC" id="3.5.1.19" evidence="6"/>
<dbReference type="EMBL" id="DTAI01000253">
    <property type="protein sequence ID" value="HGN37575.1"/>
    <property type="molecule type" value="Genomic_DNA"/>
</dbReference>
<dbReference type="GO" id="GO:0019363">
    <property type="term" value="P:pyridine nucleotide biosynthetic process"/>
    <property type="evidence" value="ECO:0007669"/>
    <property type="project" value="UniProtKB-KW"/>
</dbReference>
<dbReference type="SUPFAM" id="SSF52499">
    <property type="entry name" value="Isochorismatase-like hydrolases"/>
    <property type="match status" value="1"/>
</dbReference>
<evidence type="ECO:0000259" key="8">
    <source>
        <dbReference type="Pfam" id="PF00857"/>
    </source>
</evidence>
<name>A0A7J3IAG4_9CREN</name>
<comment type="pathway">
    <text evidence="5">Cofactor biosynthesis; nicotinate biosynthesis; nicotinate from nicotinamide: step 1/1.</text>
</comment>
<keyword evidence="4" id="KW-0378">Hydrolase</keyword>
<dbReference type="Pfam" id="PF00857">
    <property type="entry name" value="Isochorismatase"/>
    <property type="match status" value="1"/>
</dbReference>
<proteinExistence type="inferred from homology"/>
<dbReference type="InterPro" id="IPR052347">
    <property type="entry name" value="Isochorismatase_Nicotinamidase"/>
</dbReference>
<comment type="similarity">
    <text evidence="1">Belongs to the isochorismatase family.</text>
</comment>
<feature type="domain" description="Isochorismatase-like" evidence="8">
    <location>
        <begin position="11"/>
        <end position="192"/>
    </location>
</feature>
<dbReference type="AlphaFoldDB" id="A0A7J3IAG4"/>
<dbReference type="InterPro" id="IPR036380">
    <property type="entry name" value="Isochorismatase-like_sf"/>
</dbReference>
<evidence type="ECO:0000256" key="3">
    <source>
        <dbReference type="ARBA" id="ARBA00022723"/>
    </source>
</evidence>
<dbReference type="GO" id="GO:0008936">
    <property type="term" value="F:nicotinamidase activity"/>
    <property type="evidence" value="ECO:0007669"/>
    <property type="project" value="UniProtKB-EC"/>
</dbReference>
<comment type="caution">
    <text evidence="9">The sequence shown here is derived from an EMBL/GenBank/DDBJ whole genome shotgun (WGS) entry which is preliminary data.</text>
</comment>
<keyword evidence="2" id="KW-0662">Pyridine nucleotide biosynthesis</keyword>
<dbReference type="Gene3D" id="3.40.50.850">
    <property type="entry name" value="Isochorismatase-like"/>
    <property type="match status" value="1"/>
</dbReference>
<evidence type="ECO:0000313" key="9">
    <source>
        <dbReference type="EMBL" id="HGN37575.1"/>
    </source>
</evidence>
<dbReference type="PANTHER" id="PTHR11080:SF2">
    <property type="entry name" value="LD05707P"/>
    <property type="match status" value="1"/>
</dbReference>
<dbReference type="GO" id="GO:0046872">
    <property type="term" value="F:metal ion binding"/>
    <property type="evidence" value="ECO:0007669"/>
    <property type="project" value="UniProtKB-KW"/>
</dbReference>
<evidence type="ECO:0000256" key="4">
    <source>
        <dbReference type="ARBA" id="ARBA00022801"/>
    </source>
</evidence>
<evidence type="ECO:0000256" key="6">
    <source>
        <dbReference type="ARBA" id="ARBA00039017"/>
    </source>
</evidence>
<evidence type="ECO:0000256" key="2">
    <source>
        <dbReference type="ARBA" id="ARBA00022642"/>
    </source>
</evidence>
<dbReference type="CDD" id="cd01011">
    <property type="entry name" value="nicotinamidase"/>
    <property type="match status" value="1"/>
</dbReference>
<organism evidence="9">
    <name type="scientific">Ignisphaera aggregans</name>
    <dbReference type="NCBI Taxonomy" id="334771"/>
    <lineage>
        <taxon>Archaea</taxon>
        <taxon>Thermoproteota</taxon>
        <taxon>Thermoprotei</taxon>
        <taxon>Desulfurococcales</taxon>
        <taxon>Desulfurococcaceae</taxon>
        <taxon>Ignisphaera</taxon>
    </lineage>
</organism>
<evidence type="ECO:0000256" key="1">
    <source>
        <dbReference type="ARBA" id="ARBA00006336"/>
    </source>
</evidence>
<gene>
    <name evidence="9" type="ORF">ENT87_08555</name>
</gene>
<keyword evidence="3" id="KW-0479">Metal-binding</keyword>